<organism evidence="1 2">
    <name type="scientific">Rubroshorea leprosula</name>
    <dbReference type="NCBI Taxonomy" id="152421"/>
    <lineage>
        <taxon>Eukaryota</taxon>
        <taxon>Viridiplantae</taxon>
        <taxon>Streptophyta</taxon>
        <taxon>Embryophyta</taxon>
        <taxon>Tracheophyta</taxon>
        <taxon>Spermatophyta</taxon>
        <taxon>Magnoliopsida</taxon>
        <taxon>eudicotyledons</taxon>
        <taxon>Gunneridae</taxon>
        <taxon>Pentapetalae</taxon>
        <taxon>rosids</taxon>
        <taxon>malvids</taxon>
        <taxon>Malvales</taxon>
        <taxon>Dipterocarpaceae</taxon>
        <taxon>Rubroshorea</taxon>
    </lineage>
</organism>
<keyword evidence="2" id="KW-1185">Reference proteome</keyword>
<evidence type="ECO:0000313" key="1">
    <source>
        <dbReference type="EMBL" id="GKU86649.1"/>
    </source>
</evidence>
<name>A0AAV5HND5_9ROSI</name>
<evidence type="ECO:0000313" key="2">
    <source>
        <dbReference type="Proteomes" id="UP001054252"/>
    </source>
</evidence>
<dbReference type="EMBL" id="BPVZ01000001">
    <property type="protein sequence ID" value="GKU86649.1"/>
    <property type="molecule type" value="Genomic_DNA"/>
</dbReference>
<sequence>MRECKGERTIASFLLLFGKNCTRFDQKVNSGGS</sequence>
<gene>
    <name evidence="1" type="ORF">SLEP1_g1146</name>
</gene>
<comment type="caution">
    <text evidence="1">The sequence shown here is derived from an EMBL/GenBank/DDBJ whole genome shotgun (WGS) entry which is preliminary data.</text>
</comment>
<proteinExistence type="predicted"/>
<reference evidence="1 2" key="1">
    <citation type="journal article" date="2021" name="Commun. Biol.">
        <title>The genome of Shorea leprosula (Dipterocarpaceae) highlights the ecological relevance of drought in aseasonal tropical rainforests.</title>
        <authorList>
            <person name="Ng K.K.S."/>
            <person name="Kobayashi M.J."/>
            <person name="Fawcett J.A."/>
            <person name="Hatakeyama M."/>
            <person name="Paape T."/>
            <person name="Ng C.H."/>
            <person name="Ang C.C."/>
            <person name="Tnah L.H."/>
            <person name="Lee C.T."/>
            <person name="Nishiyama T."/>
            <person name="Sese J."/>
            <person name="O'Brien M.J."/>
            <person name="Copetti D."/>
            <person name="Mohd Noor M.I."/>
            <person name="Ong R.C."/>
            <person name="Putra M."/>
            <person name="Sireger I.Z."/>
            <person name="Indrioko S."/>
            <person name="Kosugi Y."/>
            <person name="Izuno A."/>
            <person name="Isagi Y."/>
            <person name="Lee S.L."/>
            <person name="Shimizu K.K."/>
        </authorList>
    </citation>
    <scope>NUCLEOTIDE SEQUENCE [LARGE SCALE GENOMIC DNA]</scope>
    <source>
        <strain evidence="1">214</strain>
    </source>
</reference>
<dbReference type="Proteomes" id="UP001054252">
    <property type="component" value="Unassembled WGS sequence"/>
</dbReference>
<accession>A0AAV5HND5</accession>
<protein>
    <submittedName>
        <fullName evidence="1">Uncharacterized protein</fullName>
    </submittedName>
</protein>
<dbReference type="AlphaFoldDB" id="A0AAV5HND5"/>